<evidence type="ECO:0000313" key="2">
    <source>
        <dbReference type="Proteomes" id="UP000285865"/>
    </source>
</evidence>
<gene>
    <name evidence="1" type="ORF">DW172_03530</name>
</gene>
<dbReference type="EMBL" id="QRKN01000001">
    <property type="protein sequence ID" value="RHI25766.1"/>
    <property type="molecule type" value="Genomic_DNA"/>
</dbReference>
<protein>
    <submittedName>
        <fullName evidence="1">Uncharacterized protein</fullName>
    </submittedName>
</protein>
<accession>A0A414ZR99</accession>
<organism evidence="1 2">
    <name type="scientific">Agathobacter rectalis</name>
    <dbReference type="NCBI Taxonomy" id="39491"/>
    <lineage>
        <taxon>Bacteria</taxon>
        <taxon>Bacillati</taxon>
        <taxon>Bacillota</taxon>
        <taxon>Clostridia</taxon>
        <taxon>Lachnospirales</taxon>
        <taxon>Lachnospiraceae</taxon>
        <taxon>Agathobacter</taxon>
    </lineage>
</organism>
<comment type="caution">
    <text evidence="1">The sequence shown here is derived from an EMBL/GenBank/DDBJ whole genome shotgun (WGS) entry which is preliminary data.</text>
</comment>
<dbReference type="Proteomes" id="UP000285865">
    <property type="component" value="Unassembled WGS sequence"/>
</dbReference>
<dbReference type="AlphaFoldDB" id="A0A414ZR99"/>
<proteinExistence type="predicted"/>
<reference evidence="1 2" key="1">
    <citation type="submission" date="2018-08" db="EMBL/GenBank/DDBJ databases">
        <title>A genome reference for cultivated species of the human gut microbiota.</title>
        <authorList>
            <person name="Zou Y."/>
            <person name="Xue W."/>
            <person name="Luo G."/>
        </authorList>
    </citation>
    <scope>NUCLEOTIDE SEQUENCE [LARGE SCALE GENOMIC DNA]</scope>
    <source>
        <strain evidence="1 2">AM16-11</strain>
    </source>
</reference>
<dbReference type="RefSeq" id="WP_118257242.1">
    <property type="nucleotide sequence ID" value="NZ_QRKN01000001.1"/>
</dbReference>
<evidence type="ECO:0000313" key="1">
    <source>
        <dbReference type="EMBL" id="RHI25766.1"/>
    </source>
</evidence>
<sequence length="73" mass="8615">MITRNYFGKITPRISKYVVEKRYDGKWEINKEEYCLKTTAVVGDGVLMWIGIEPFDSMVKAYAWLKKHVNELL</sequence>
<name>A0A414ZR99_9FIRM</name>